<evidence type="ECO:0000256" key="1">
    <source>
        <dbReference type="SAM" id="Phobius"/>
    </source>
</evidence>
<dbReference type="EMBL" id="CEKZ01000003">
    <property type="protein sequence ID" value="CEQ04077.1"/>
    <property type="molecule type" value="Genomic_DNA"/>
</dbReference>
<dbReference type="OrthoDB" id="2680433at2"/>
<name>A0A0C7QTW1_PARSO</name>
<keyword evidence="1" id="KW-0812">Transmembrane</keyword>
<dbReference type="InterPro" id="IPR024405">
    <property type="entry name" value="Phage_BhlA/UviB"/>
</dbReference>
<keyword evidence="1" id="KW-1133">Transmembrane helix</keyword>
<protein>
    <submittedName>
        <fullName evidence="2">Bacteriocin UviB</fullName>
    </submittedName>
</protein>
<feature type="transmembrane region" description="Helical" evidence="1">
    <location>
        <begin position="6"/>
        <end position="24"/>
    </location>
</feature>
<organism evidence="2 3">
    <name type="scientific">Paraclostridium sordellii</name>
    <name type="common">Clostridium sordellii</name>
    <dbReference type="NCBI Taxonomy" id="1505"/>
    <lineage>
        <taxon>Bacteria</taxon>
        <taxon>Bacillati</taxon>
        <taxon>Bacillota</taxon>
        <taxon>Clostridia</taxon>
        <taxon>Peptostreptococcales</taxon>
        <taxon>Peptostreptococcaceae</taxon>
        <taxon>Paraclostridium</taxon>
    </lineage>
</organism>
<accession>A0A0C7QTW1</accession>
<evidence type="ECO:0000313" key="2">
    <source>
        <dbReference type="EMBL" id="CEQ04077.1"/>
    </source>
</evidence>
<dbReference type="AlphaFoldDB" id="A0A0C7QTW1"/>
<dbReference type="Proteomes" id="UP000049127">
    <property type="component" value="Unassembled WGS sequence"/>
</dbReference>
<proteinExistence type="predicted"/>
<keyword evidence="1" id="KW-0472">Membrane</keyword>
<evidence type="ECO:0000313" key="3">
    <source>
        <dbReference type="Proteomes" id="UP000049127"/>
    </source>
</evidence>
<dbReference type="Pfam" id="PF10960">
    <property type="entry name" value="Holin_BhlA"/>
    <property type="match status" value="1"/>
</dbReference>
<dbReference type="RefSeq" id="WP_055342141.1">
    <property type="nucleotide sequence ID" value="NZ_CDNV01000014.1"/>
</dbReference>
<sequence length="76" mass="8685">MEKITLDLIVSQGIFAVLFVYLLLDTKKDSKEREVKYQETIAKNQTIISDLADKINIVEDIKEDVNEIKNKMNGAV</sequence>
<gene>
    <name evidence="2" type="primary">uviB</name>
    <name evidence="2" type="ORF">R28058_18101</name>
</gene>
<reference evidence="2 3" key="1">
    <citation type="submission" date="2015-01" db="EMBL/GenBank/DDBJ databases">
        <authorList>
            <person name="Aslett A.Martin."/>
            <person name="De Silva Nishadi"/>
        </authorList>
    </citation>
    <scope>NUCLEOTIDE SEQUENCE [LARGE SCALE GENOMIC DNA]</scope>
    <source>
        <strain evidence="2 3">R28058</strain>
    </source>
</reference>